<organism evidence="17 18">
    <name type="scientific">Cohnella candidum</name>
    <dbReference type="NCBI Taxonomy" id="2674991"/>
    <lineage>
        <taxon>Bacteria</taxon>
        <taxon>Bacillati</taxon>
        <taxon>Bacillota</taxon>
        <taxon>Bacilli</taxon>
        <taxon>Bacillales</taxon>
        <taxon>Paenibacillaceae</taxon>
        <taxon>Cohnella</taxon>
    </lineage>
</organism>
<keyword evidence="13" id="KW-1133">Transmembrane helix</keyword>
<dbReference type="InterPro" id="IPR029016">
    <property type="entry name" value="GAF-like_dom_sf"/>
</dbReference>
<dbReference type="Proteomes" id="UP000269097">
    <property type="component" value="Chromosome"/>
</dbReference>
<dbReference type="PROSITE" id="PS50885">
    <property type="entry name" value="HAMP"/>
    <property type="match status" value="1"/>
</dbReference>
<dbReference type="Pfam" id="PF02518">
    <property type="entry name" value="HATPase_c"/>
    <property type="match status" value="1"/>
</dbReference>
<evidence type="ECO:0000256" key="3">
    <source>
        <dbReference type="ARBA" id="ARBA00012438"/>
    </source>
</evidence>
<keyword evidence="9" id="KW-0067">ATP-binding</keyword>
<dbReference type="CDD" id="cd00075">
    <property type="entry name" value="HATPase"/>
    <property type="match status" value="1"/>
</dbReference>
<dbReference type="SUPFAM" id="SSF47384">
    <property type="entry name" value="Homodimeric domain of signal transducing histidine kinase"/>
    <property type="match status" value="1"/>
</dbReference>
<evidence type="ECO:0000256" key="7">
    <source>
        <dbReference type="ARBA" id="ARBA00022741"/>
    </source>
</evidence>
<evidence type="ECO:0000256" key="5">
    <source>
        <dbReference type="ARBA" id="ARBA00022553"/>
    </source>
</evidence>
<dbReference type="EC" id="2.7.13.3" evidence="3"/>
<dbReference type="InterPro" id="IPR000014">
    <property type="entry name" value="PAS"/>
</dbReference>
<dbReference type="PANTHER" id="PTHR43047:SF72">
    <property type="entry name" value="OSMOSENSING HISTIDINE PROTEIN KINASE SLN1"/>
    <property type="match status" value="1"/>
</dbReference>
<dbReference type="PRINTS" id="PR00344">
    <property type="entry name" value="BCTRLSENSOR"/>
</dbReference>
<dbReference type="InterPro" id="IPR003594">
    <property type="entry name" value="HATPase_dom"/>
</dbReference>
<dbReference type="SUPFAM" id="SSF55781">
    <property type="entry name" value="GAF domain-like"/>
    <property type="match status" value="1"/>
</dbReference>
<feature type="domain" description="HAMP" evidence="16">
    <location>
        <begin position="213"/>
        <end position="265"/>
    </location>
</feature>
<dbReference type="SMART" id="SM00388">
    <property type="entry name" value="HisKA"/>
    <property type="match status" value="1"/>
</dbReference>
<feature type="domain" description="Histidine kinase" evidence="14">
    <location>
        <begin position="593"/>
        <end position="808"/>
    </location>
</feature>
<evidence type="ECO:0000256" key="10">
    <source>
        <dbReference type="ARBA" id="ARBA00023012"/>
    </source>
</evidence>
<feature type="region of interest" description="Disordered" evidence="12">
    <location>
        <begin position="261"/>
        <end position="288"/>
    </location>
</feature>
<dbReference type="GO" id="GO:0005524">
    <property type="term" value="F:ATP binding"/>
    <property type="evidence" value="ECO:0007669"/>
    <property type="project" value="UniProtKB-KW"/>
</dbReference>
<evidence type="ECO:0000256" key="13">
    <source>
        <dbReference type="SAM" id="Phobius"/>
    </source>
</evidence>
<proteinExistence type="predicted"/>
<evidence type="ECO:0000313" key="17">
    <source>
        <dbReference type="EMBL" id="AYQ72663.1"/>
    </source>
</evidence>
<dbReference type="AlphaFoldDB" id="A0A3G3JWP2"/>
<evidence type="ECO:0000256" key="2">
    <source>
        <dbReference type="ARBA" id="ARBA00004651"/>
    </source>
</evidence>
<dbReference type="SUPFAM" id="SSF55785">
    <property type="entry name" value="PYP-like sensor domain (PAS domain)"/>
    <property type="match status" value="1"/>
</dbReference>
<dbReference type="EMBL" id="CP033433">
    <property type="protein sequence ID" value="AYQ72663.1"/>
    <property type="molecule type" value="Genomic_DNA"/>
</dbReference>
<feature type="compositionally biased region" description="Polar residues" evidence="12">
    <location>
        <begin position="275"/>
        <end position="288"/>
    </location>
</feature>
<feature type="transmembrane region" description="Helical" evidence="13">
    <location>
        <begin position="21"/>
        <end position="39"/>
    </location>
</feature>
<keyword evidence="4" id="KW-1003">Cell membrane</keyword>
<accession>A0A3G3JWP2</accession>
<keyword evidence="8" id="KW-0418">Kinase</keyword>
<evidence type="ECO:0000256" key="6">
    <source>
        <dbReference type="ARBA" id="ARBA00022679"/>
    </source>
</evidence>
<dbReference type="Pfam" id="PF00512">
    <property type="entry name" value="HisKA"/>
    <property type="match status" value="1"/>
</dbReference>
<keyword evidence="18" id="KW-1185">Reference proteome</keyword>
<evidence type="ECO:0000256" key="12">
    <source>
        <dbReference type="SAM" id="MobiDB-lite"/>
    </source>
</evidence>
<evidence type="ECO:0000256" key="9">
    <source>
        <dbReference type="ARBA" id="ARBA00022840"/>
    </source>
</evidence>
<dbReference type="InterPro" id="IPR003660">
    <property type="entry name" value="HAMP_dom"/>
</dbReference>
<evidence type="ECO:0000259" key="14">
    <source>
        <dbReference type="PROSITE" id="PS50109"/>
    </source>
</evidence>
<comment type="subcellular location">
    <subcellularLocation>
        <location evidence="2">Cell membrane</location>
        <topology evidence="2">Multi-pass membrane protein</topology>
    </subcellularLocation>
</comment>
<dbReference type="CDD" id="cd00082">
    <property type="entry name" value="HisKA"/>
    <property type="match status" value="1"/>
</dbReference>
<evidence type="ECO:0000256" key="4">
    <source>
        <dbReference type="ARBA" id="ARBA00022475"/>
    </source>
</evidence>
<evidence type="ECO:0000259" key="15">
    <source>
        <dbReference type="PROSITE" id="PS50112"/>
    </source>
</evidence>
<dbReference type="Pfam" id="PF12860">
    <property type="entry name" value="PAS_7"/>
    <property type="match status" value="1"/>
</dbReference>
<keyword evidence="11 13" id="KW-0472">Membrane</keyword>
<keyword evidence="13" id="KW-0812">Transmembrane</keyword>
<dbReference type="Gene3D" id="3.30.450.20">
    <property type="entry name" value="PAS domain"/>
    <property type="match status" value="1"/>
</dbReference>
<dbReference type="Gene3D" id="1.10.287.130">
    <property type="match status" value="1"/>
</dbReference>
<gene>
    <name evidence="17" type="ORF">EAV92_08850</name>
</gene>
<dbReference type="PROSITE" id="PS50112">
    <property type="entry name" value="PAS"/>
    <property type="match status" value="1"/>
</dbReference>
<dbReference type="SMART" id="SM00065">
    <property type="entry name" value="GAF"/>
    <property type="match status" value="1"/>
</dbReference>
<dbReference type="FunFam" id="1.10.287.130:FF:000001">
    <property type="entry name" value="Two-component sensor histidine kinase"/>
    <property type="match status" value="1"/>
</dbReference>
<dbReference type="RefSeq" id="WP_123040745.1">
    <property type="nucleotide sequence ID" value="NZ_CP033433.1"/>
</dbReference>
<dbReference type="SUPFAM" id="SSF55874">
    <property type="entry name" value="ATPase domain of HSP90 chaperone/DNA topoisomerase II/histidine kinase"/>
    <property type="match status" value="1"/>
</dbReference>
<dbReference type="PROSITE" id="PS50109">
    <property type="entry name" value="HIS_KIN"/>
    <property type="match status" value="1"/>
</dbReference>
<dbReference type="InterPro" id="IPR035965">
    <property type="entry name" value="PAS-like_dom_sf"/>
</dbReference>
<feature type="domain" description="PAS" evidence="15">
    <location>
        <begin position="459"/>
        <end position="501"/>
    </location>
</feature>
<name>A0A3G3JWP2_9BACL</name>
<sequence length="808" mass="90016">MASLYRWIRQKINRRIQALSYTGIGLILIGAVMALWNTYHTYSSYDSKIRDIRERLSLMTELAADSEEIILHSRGYYVYLDPKEYDAIFQSRTRMEQDLAGLESKNLTPAEADAAARVKAFFNNYFKDTLPRAAEFAQNRDFEAIKNLIYASGSNPVNEILMSVKSAQNASETLLASESDKLMRQLVDQGIFLIAFILLILVLLILGSRQLGKDISRPLAALSQVAVRHSDGSDIPDPLIRRMDEIGSLSRVLKEMLHQNRENEEELTAQNEELSAQQDELQAQQSELQDAISKMQENEAFLRKLNRFTRSLSQSFDKKELLANIIRQLTQLTGMEKGLFVSMDGSGSYASFGMDEEDAESAARKAASGGLARAFETKLPYARERDALEEERISHKGRMISCDLFLPILNEENEPAAGIVLTRVGRVIEPKEIEDFIGYATQIALSLSNLALYETAEGQRRMINNILDTIHEGVQVMDVSGKIVQINATMCELFGVNPAEVDLSTSTPDTYRAFLSRHVEDPDALIGFIRQAAAGATPEKSTRYRILGEPGKIIEIYGENLVRGGRMTGTLFVHRDITKEYEVDRMKSEFVSTVSHELRTPLAGILGFAELMLHRELSPDRQRKYVSTIHLEAQRLTDLINDFLDLQRIESGKQVYDMKPVDLPDLLNEIVQVQQALTDKHRLSFRESGGTALVSGDADKLRQAFVNLVGNAVKYSPDGGSVEVSCLRQGSSVRVTVRDEGLGIPEEAKADLFAKFFRVDNSDRRKIGGTGLGLAIVKEIVDGHGGKVEVESVLGEGSTFAVTLPAVS</sequence>
<dbReference type="GO" id="GO:0005886">
    <property type="term" value="C:plasma membrane"/>
    <property type="evidence" value="ECO:0007669"/>
    <property type="project" value="UniProtKB-SubCell"/>
</dbReference>
<dbReference type="Gene3D" id="6.10.340.10">
    <property type="match status" value="1"/>
</dbReference>
<dbReference type="GO" id="GO:0009927">
    <property type="term" value="F:histidine phosphotransfer kinase activity"/>
    <property type="evidence" value="ECO:0007669"/>
    <property type="project" value="TreeGrafter"/>
</dbReference>
<keyword evidence="5" id="KW-0597">Phosphoprotein</keyword>
<dbReference type="InterPro" id="IPR003661">
    <property type="entry name" value="HisK_dim/P_dom"/>
</dbReference>
<evidence type="ECO:0000259" key="16">
    <source>
        <dbReference type="PROSITE" id="PS50885"/>
    </source>
</evidence>
<dbReference type="InterPro" id="IPR005467">
    <property type="entry name" value="His_kinase_dom"/>
</dbReference>
<comment type="catalytic activity">
    <reaction evidence="1">
        <text>ATP + protein L-histidine = ADP + protein N-phospho-L-histidine.</text>
        <dbReference type="EC" id="2.7.13.3"/>
    </reaction>
</comment>
<keyword evidence="7" id="KW-0547">Nucleotide-binding</keyword>
<dbReference type="InterPro" id="IPR036890">
    <property type="entry name" value="HATPase_C_sf"/>
</dbReference>
<dbReference type="Gene3D" id="3.30.450.40">
    <property type="match status" value="1"/>
</dbReference>
<reference evidence="17 18" key="1">
    <citation type="submission" date="2018-10" db="EMBL/GenBank/DDBJ databases">
        <title>Genome Sequence of Cohnella sp.</title>
        <authorList>
            <person name="Srinivasan S."/>
            <person name="Kim M.K."/>
        </authorList>
    </citation>
    <scope>NUCLEOTIDE SEQUENCE [LARGE SCALE GENOMIC DNA]</scope>
    <source>
        <strain evidence="17 18">18JY8-7</strain>
    </source>
</reference>
<feature type="transmembrane region" description="Helical" evidence="13">
    <location>
        <begin position="190"/>
        <end position="207"/>
    </location>
</feature>
<dbReference type="SMART" id="SM00387">
    <property type="entry name" value="HATPase_c"/>
    <property type="match status" value="1"/>
</dbReference>
<protein>
    <recommendedName>
        <fullName evidence="3">histidine kinase</fullName>
        <ecNumber evidence="3">2.7.13.3</ecNumber>
    </recommendedName>
</protein>
<dbReference type="PANTHER" id="PTHR43047">
    <property type="entry name" value="TWO-COMPONENT HISTIDINE PROTEIN KINASE"/>
    <property type="match status" value="1"/>
</dbReference>
<keyword evidence="10" id="KW-0902">Two-component regulatory system</keyword>
<dbReference type="InterPro" id="IPR003018">
    <property type="entry name" value="GAF"/>
</dbReference>
<keyword evidence="6" id="KW-0808">Transferase</keyword>
<dbReference type="KEGG" id="coh:EAV92_08850"/>
<dbReference type="GO" id="GO:0000155">
    <property type="term" value="F:phosphorelay sensor kinase activity"/>
    <property type="evidence" value="ECO:0007669"/>
    <property type="project" value="InterPro"/>
</dbReference>
<evidence type="ECO:0000256" key="11">
    <source>
        <dbReference type="ARBA" id="ARBA00023136"/>
    </source>
</evidence>
<dbReference type="FunFam" id="3.30.565.10:FF:000006">
    <property type="entry name" value="Sensor histidine kinase WalK"/>
    <property type="match status" value="1"/>
</dbReference>
<evidence type="ECO:0000256" key="8">
    <source>
        <dbReference type="ARBA" id="ARBA00022777"/>
    </source>
</evidence>
<dbReference type="InterPro" id="IPR036097">
    <property type="entry name" value="HisK_dim/P_sf"/>
</dbReference>
<evidence type="ECO:0000313" key="18">
    <source>
        <dbReference type="Proteomes" id="UP000269097"/>
    </source>
</evidence>
<dbReference type="Gene3D" id="3.30.565.10">
    <property type="entry name" value="Histidine kinase-like ATPase, C-terminal domain"/>
    <property type="match status" value="1"/>
</dbReference>
<evidence type="ECO:0000256" key="1">
    <source>
        <dbReference type="ARBA" id="ARBA00000085"/>
    </source>
</evidence>
<dbReference type="InterPro" id="IPR004358">
    <property type="entry name" value="Sig_transdc_His_kin-like_C"/>
</dbReference>
<dbReference type="CDD" id="cd00130">
    <property type="entry name" value="PAS"/>
    <property type="match status" value="1"/>
</dbReference>